<dbReference type="SMART" id="SM00490">
    <property type="entry name" value="HELICc"/>
    <property type="match status" value="1"/>
</dbReference>
<evidence type="ECO:0000256" key="2">
    <source>
        <dbReference type="SAM" id="Coils"/>
    </source>
</evidence>
<name>A0ABR2KS15_9EUKA</name>
<dbReference type="PROSITE" id="PS51192">
    <property type="entry name" value="HELICASE_ATP_BIND_1"/>
    <property type="match status" value="1"/>
</dbReference>
<dbReference type="EMBL" id="JAPFFF010000003">
    <property type="protein sequence ID" value="KAK8893556.1"/>
    <property type="molecule type" value="Genomic_DNA"/>
</dbReference>
<dbReference type="InterPro" id="IPR038718">
    <property type="entry name" value="SNF2-like_sf"/>
</dbReference>
<protein>
    <submittedName>
        <fullName evidence="6">DNA excision repair protein ERCC-6</fullName>
    </submittedName>
</protein>
<dbReference type="Gene3D" id="3.40.50.10810">
    <property type="entry name" value="Tandem AAA-ATPase domain"/>
    <property type="match status" value="1"/>
</dbReference>
<dbReference type="SUPFAM" id="SSF52540">
    <property type="entry name" value="P-loop containing nucleoside triphosphate hydrolases"/>
    <property type="match status" value="2"/>
</dbReference>
<dbReference type="InterPro" id="IPR050496">
    <property type="entry name" value="SNF2_RAD54_helicase_repair"/>
</dbReference>
<comment type="caution">
    <text evidence="6">The sequence shown here is derived from an EMBL/GenBank/DDBJ whole genome shotgun (WGS) entry which is preliminary data.</text>
</comment>
<dbReference type="Pfam" id="PF00271">
    <property type="entry name" value="Helicase_C"/>
    <property type="match status" value="1"/>
</dbReference>
<feature type="region of interest" description="Disordered" evidence="3">
    <location>
        <begin position="723"/>
        <end position="755"/>
    </location>
</feature>
<dbReference type="InterPro" id="IPR049730">
    <property type="entry name" value="SNF2/RAD54-like_C"/>
</dbReference>
<evidence type="ECO:0000259" key="4">
    <source>
        <dbReference type="PROSITE" id="PS51192"/>
    </source>
</evidence>
<accession>A0ABR2KS15</accession>
<gene>
    <name evidence="6" type="ORF">M9Y10_021979</name>
</gene>
<dbReference type="Gene3D" id="3.40.50.300">
    <property type="entry name" value="P-loop containing nucleotide triphosphate hydrolases"/>
    <property type="match status" value="1"/>
</dbReference>
<keyword evidence="1" id="KW-0378">Hydrolase</keyword>
<feature type="coiled-coil region" evidence="2">
    <location>
        <begin position="822"/>
        <end position="860"/>
    </location>
</feature>
<sequence>MSSNSSNSSSDDDDISTFIGSGSVKRTDQYEANVIDSIKYKAPVDTKKESREDIEKKIDKIKKKLAEATLNGKDKLVKKYQDQLNDEKAKLDVIKMLPNDLGVGLEVGDQGKTEENEPLPEQNDELSKYWHYKVLHTAFAGDDSINLTIDDSDESAFKFRNAFIKDHCEPYTDITKIDNTFSIPTAIWDSLFPHQKVGVKWLFERWKEQKGGIEGDEMGLGKTAIACVFIHSLVLSKQLKKPVLILCPLTVSQQWIRELHIWCPQLRSILLHPTRTNRQISEEHLLDSVKDSPSVVVTNYETLHRLKEKKLLNKFSWGIIICDEGHKIRNHESNITKLVKSIEGDFHLILSGSPIQNSLVEFWSLFDFAVPGLLGTLSVFQKEFAEPIQSGGYGNSNPYLVLRAYSLAVALRDLIKPYLLRRLKKDVKANLPGKSEQILFTNLTPQQVEAYLYFTDSSFCKKVESGKADLFKGIDKLRKICNHPSMAYPEMYLEDLSLSAKLNLLRKILPHWKKNKHRVLIFSHYLKMLDFICTLCDELDLSYFRFDGETAHSKRIQIMDRFNAGENFACIASTEVGGIGVNLIGADRVIIVDPDWNPSTDNQALERAWRIGQKKDVLVYRLITVGTIEEKMYKKQIYKQFLSEKILKDPNQKRLFTPNSKKDLFRLDMEVEKEFLLPIENSKNKSEVHEKNKNKSEVHGKNKNKSEVHEKIKLKKEKHKHLKNFSDYSTDNLDSDDDYSKNDMSETSGSDFEDKNESYAKQMISENDLIDLSDLSDDENETNNEKEMVKNLVTSGDLKHAFPIDELFSESSDNKKITKQKHQIEKEALESLEKLKRSCKEEKEKERINIEIQQKRANETPADKHKRKKTFNNLIRLFISHGGKLSSDQIVNFFNKNPIYSTKEQLKESLKKVSVLNKRTHVWHLKTEYLKLFGD</sequence>
<reference evidence="6 7" key="1">
    <citation type="submission" date="2024-04" db="EMBL/GenBank/DDBJ databases">
        <title>Tritrichomonas musculus Genome.</title>
        <authorList>
            <person name="Alves-Ferreira E."/>
            <person name="Grigg M."/>
            <person name="Lorenzi H."/>
            <person name="Galac M."/>
        </authorList>
    </citation>
    <scope>NUCLEOTIDE SEQUENCE [LARGE SCALE GENOMIC DNA]</scope>
    <source>
        <strain evidence="6 7">EAF2021</strain>
    </source>
</reference>
<dbReference type="PANTHER" id="PTHR45629:SF7">
    <property type="entry name" value="DNA EXCISION REPAIR PROTEIN ERCC-6-RELATED"/>
    <property type="match status" value="1"/>
</dbReference>
<feature type="domain" description="Helicase C-terminal" evidence="5">
    <location>
        <begin position="504"/>
        <end position="657"/>
    </location>
</feature>
<feature type="coiled-coil region" evidence="2">
    <location>
        <begin position="44"/>
        <end position="97"/>
    </location>
</feature>
<feature type="domain" description="Helicase ATP-binding" evidence="4">
    <location>
        <begin position="203"/>
        <end position="372"/>
    </location>
</feature>
<dbReference type="PROSITE" id="PS51194">
    <property type="entry name" value="HELICASE_CTER"/>
    <property type="match status" value="1"/>
</dbReference>
<dbReference type="CDD" id="cd18793">
    <property type="entry name" value="SF2_C_SNF"/>
    <property type="match status" value="1"/>
</dbReference>
<dbReference type="SMART" id="SM00487">
    <property type="entry name" value="DEXDc"/>
    <property type="match status" value="1"/>
</dbReference>
<evidence type="ECO:0000313" key="6">
    <source>
        <dbReference type="EMBL" id="KAK8893556.1"/>
    </source>
</evidence>
<evidence type="ECO:0000313" key="7">
    <source>
        <dbReference type="Proteomes" id="UP001470230"/>
    </source>
</evidence>
<feature type="region of interest" description="Disordered" evidence="3">
    <location>
        <begin position="685"/>
        <end position="708"/>
    </location>
</feature>
<keyword evidence="2" id="KW-0175">Coiled coil</keyword>
<dbReference type="InterPro" id="IPR001650">
    <property type="entry name" value="Helicase_C-like"/>
</dbReference>
<evidence type="ECO:0000259" key="5">
    <source>
        <dbReference type="PROSITE" id="PS51194"/>
    </source>
</evidence>
<feature type="region of interest" description="Disordered" evidence="3">
    <location>
        <begin position="1"/>
        <end position="22"/>
    </location>
</feature>
<dbReference type="Pfam" id="PF00176">
    <property type="entry name" value="SNF2-rel_dom"/>
    <property type="match status" value="1"/>
</dbReference>
<organism evidence="6 7">
    <name type="scientific">Tritrichomonas musculus</name>
    <dbReference type="NCBI Taxonomy" id="1915356"/>
    <lineage>
        <taxon>Eukaryota</taxon>
        <taxon>Metamonada</taxon>
        <taxon>Parabasalia</taxon>
        <taxon>Tritrichomonadida</taxon>
        <taxon>Tritrichomonadidae</taxon>
        <taxon>Tritrichomonas</taxon>
    </lineage>
</organism>
<dbReference type="PANTHER" id="PTHR45629">
    <property type="entry name" value="SNF2/RAD54 FAMILY MEMBER"/>
    <property type="match status" value="1"/>
</dbReference>
<dbReference type="InterPro" id="IPR027417">
    <property type="entry name" value="P-loop_NTPase"/>
</dbReference>
<dbReference type="Proteomes" id="UP001470230">
    <property type="component" value="Unassembled WGS sequence"/>
</dbReference>
<keyword evidence="7" id="KW-1185">Reference proteome</keyword>
<dbReference type="InterPro" id="IPR000330">
    <property type="entry name" value="SNF2_N"/>
</dbReference>
<evidence type="ECO:0000256" key="1">
    <source>
        <dbReference type="ARBA" id="ARBA00022801"/>
    </source>
</evidence>
<evidence type="ECO:0000256" key="3">
    <source>
        <dbReference type="SAM" id="MobiDB-lite"/>
    </source>
</evidence>
<dbReference type="InterPro" id="IPR014001">
    <property type="entry name" value="Helicase_ATP-bd"/>
</dbReference>
<proteinExistence type="predicted"/>